<evidence type="ECO:0000256" key="11">
    <source>
        <dbReference type="ARBA" id="ARBA00023136"/>
    </source>
</evidence>
<evidence type="ECO:0000313" key="19">
    <source>
        <dbReference type="Proteomes" id="UP001200741"/>
    </source>
</evidence>
<evidence type="ECO:0000313" key="18">
    <source>
        <dbReference type="EMBL" id="MCE4557939.1"/>
    </source>
</evidence>
<protein>
    <submittedName>
        <fullName evidence="18">TonB-dependent receptor</fullName>
    </submittedName>
</protein>
<sequence>MLAALALQGGACAAAEVQEGKGIHSPLAAYDLPAGPLPATLDAIGRISGRTISFDRARLADQSASALKGSYTPKQALEAAVAGKKVQVSEDEATGVLNLYVVGELDLVMVYAKRDQAEKGFKADRSDTATRSGTDLMDLAGAMTIITSKVLETQQATNLRDTLRNVSGVTFTDSPQGLPTFSVRGFNRPSSTTNGIPDQGAGQTSVFGVERVEVLKGPQAILAGGGSLGGGVNVVLKKPSAEPVRDLMVQYGTNSDRTIAGDLSGAIFDDKRLTYRLIASSARAGTTDAGYDGRSSDSAMPQLRWKDKTTDLIAGLSYEQTHAPLPQYTVARRDGVIMPTPGIPLTNRKDGFDFRQKRVFYQLEQKLSSSMTLISRLQRSDDVQKLHQYATNVGLEYDAGAAPDNPNGMVSFAPVHVRTTPTQTSGDHYLRMLFNTGDIDHKFVVGFNHDSYRAQQTQWDGAEPTMLTVYPVGMFVDLPRADLANPTLSYISEDAQRQKALYLQDQISWKDWILQLNWRRTLVKQESSIDFREFNFTSTTPAVTTGRNIPGVGLVYRMTPTVSVYGNVANGFDAQNANACSGGLVPPVSSKNKEVGAKFSMLDDKLSLTTAAFQIDQSGTLVYDRTKDCYNVRAAQRSKGLELDLQGQFAPGWEAIANYTYSTSKDVGDQTAVFPGKPRHKFSLWTTYNVPQVHGLGVGLGVSAQSSMLGTYDSTRQFHIPKRVQVDASLFYEIPGWSLTLGVKNLADRLQYDGTTAETYIPVIQGRNFMFTAKHSFN</sequence>
<feature type="domain" description="TonB-dependent receptor plug" evidence="17">
    <location>
        <begin position="136"/>
        <end position="230"/>
    </location>
</feature>
<proteinExistence type="inferred from homology"/>
<dbReference type="NCBIfam" id="TIGR01783">
    <property type="entry name" value="TonB-siderophor"/>
    <property type="match status" value="1"/>
</dbReference>
<name>A0ABS8Y3Z9_9BURK</name>
<keyword evidence="8" id="KW-0408">Iron</keyword>
<dbReference type="Proteomes" id="UP001200741">
    <property type="component" value="Unassembled WGS sequence"/>
</dbReference>
<keyword evidence="13 14" id="KW-0998">Cell outer membrane</keyword>
<keyword evidence="12 18" id="KW-0675">Receptor</keyword>
<dbReference type="PROSITE" id="PS52016">
    <property type="entry name" value="TONB_DEPENDENT_REC_3"/>
    <property type="match status" value="1"/>
</dbReference>
<keyword evidence="9" id="KW-0406">Ion transport</keyword>
<evidence type="ECO:0000256" key="8">
    <source>
        <dbReference type="ARBA" id="ARBA00023004"/>
    </source>
</evidence>
<dbReference type="Pfam" id="PF07715">
    <property type="entry name" value="Plug"/>
    <property type="match status" value="1"/>
</dbReference>
<dbReference type="Gene3D" id="3.55.50.30">
    <property type="match status" value="1"/>
</dbReference>
<gene>
    <name evidence="18" type="ORF">LXT13_26470</name>
</gene>
<evidence type="ECO:0000256" key="10">
    <source>
        <dbReference type="ARBA" id="ARBA00023077"/>
    </source>
</evidence>
<evidence type="ECO:0000259" key="17">
    <source>
        <dbReference type="Pfam" id="PF07715"/>
    </source>
</evidence>
<evidence type="ECO:0000256" key="6">
    <source>
        <dbReference type="ARBA" id="ARBA00022692"/>
    </source>
</evidence>
<organism evidence="18 19">
    <name type="scientific">Pelomonas cellulosilytica</name>
    <dbReference type="NCBI Taxonomy" id="2906762"/>
    <lineage>
        <taxon>Bacteria</taxon>
        <taxon>Pseudomonadati</taxon>
        <taxon>Pseudomonadota</taxon>
        <taxon>Betaproteobacteria</taxon>
        <taxon>Burkholderiales</taxon>
        <taxon>Sphaerotilaceae</taxon>
        <taxon>Roseateles</taxon>
    </lineage>
</organism>
<dbReference type="Gene3D" id="2.170.130.10">
    <property type="entry name" value="TonB-dependent receptor, plug domain"/>
    <property type="match status" value="1"/>
</dbReference>
<dbReference type="InterPro" id="IPR036942">
    <property type="entry name" value="Beta-barrel_TonB_sf"/>
</dbReference>
<dbReference type="SUPFAM" id="SSF56935">
    <property type="entry name" value="Porins"/>
    <property type="match status" value="1"/>
</dbReference>
<keyword evidence="19" id="KW-1185">Reference proteome</keyword>
<dbReference type="PANTHER" id="PTHR32552">
    <property type="entry name" value="FERRICHROME IRON RECEPTOR-RELATED"/>
    <property type="match status" value="1"/>
</dbReference>
<keyword evidence="11 14" id="KW-0472">Membrane</keyword>
<keyword evidence="6 14" id="KW-0812">Transmembrane</keyword>
<keyword evidence="4 14" id="KW-1134">Transmembrane beta strand</keyword>
<dbReference type="PANTHER" id="PTHR32552:SF68">
    <property type="entry name" value="FERRICHROME OUTER MEMBRANE TRANSPORTER_PHAGE RECEPTOR"/>
    <property type="match status" value="1"/>
</dbReference>
<evidence type="ECO:0000259" key="16">
    <source>
        <dbReference type="Pfam" id="PF00593"/>
    </source>
</evidence>
<evidence type="ECO:0000256" key="13">
    <source>
        <dbReference type="ARBA" id="ARBA00023237"/>
    </source>
</evidence>
<dbReference type="InterPro" id="IPR000531">
    <property type="entry name" value="Beta-barrel_TonB"/>
</dbReference>
<evidence type="ECO:0000256" key="14">
    <source>
        <dbReference type="PROSITE-ProRule" id="PRU01360"/>
    </source>
</evidence>
<evidence type="ECO:0000256" key="1">
    <source>
        <dbReference type="ARBA" id="ARBA00004571"/>
    </source>
</evidence>
<keyword evidence="5" id="KW-0410">Iron transport</keyword>
<feature type="domain" description="TonB-dependent receptor-like beta-barrel" evidence="16">
    <location>
        <begin position="313"/>
        <end position="746"/>
    </location>
</feature>
<evidence type="ECO:0000256" key="5">
    <source>
        <dbReference type="ARBA" id="ARBA00022496"/>
    </source>
</evidence>
<comment type="caution">
    <text evidence="18">The sequence shown here is derived from an EMBL/GenBank/DDBJ whole genome shotgun (WGS) entry which is preliminary data.</text>
</comment>
<keyword evidence="10 15" id="KW-0798">TonB box</keyword>
<dbReference type="EMBL" id="JAJTWU010000014">
    <property type="protein sequence ID" value="MCE4557939.1"/>
    <property type="molecule type" value="Genomic_DNA"/>
</dbReference>
<keyword evidence="7" id="KW-0732">Signal</keyword>
<dbReference type="Pfam" id="PF00593">
    <property type="entry name" value="TonB_dep_Rec_b-barrel"/>
    <property type="match status" value="1"/>
</dbReference>
<evidence type="ECO:0000256" key="12">
    <source>
        <dbReference type="ARBA" id="ARBA00023170"/>
    </source>
</evidence>
<evidence type="ECO:0000256" key="7">
    <source>
        <dbReference type="ARBA" id="ARBA00022729"/>
    </source>
</evidence>
<dbReference type="InterPro" id="IPR010105">
    <property type="entry name" value="TonB_sidphr_rcpt"/>
</dbReference>
<evidence type="ECO:0000256" key="9">
    <source>
        <dbReference type="ARBA" id="ARBA00023065"/>
    </source>
</evidence>
<dbReference type="InterPro" id="IPR037066">
    <property type="entry name" value="Plug_dom_sf"/>
</dbReference>
<dbReference type="CDD" id="cd01347">
    <property type="entry name" value="ligand_gated_channel"/>
    <property type="match status" value="1"/>
</dbReference>
<comment type="subcellular location">
    <subcellularLocation>
        <location evidence="1 14">Cell outer membrane</location>
        <topology evidence="1 14">Multi-pass membrane protein</topology>
    </subcellularLocation>
</comment>
<comment type="similarity">
    <text evidence="2 14 15">Belongs to the TonB-dependent receptor family.</text>
</comment>
<keyword evidence="3 14" id="KW-0813">Transport</keyword>
<dbReference type="InterPro" id="IPR012910">
    <property type="entry name" value="Plug_dom"/>
</dbReference>
<evidence type="ECO:0000256" key="3">
    <source>
        <dbReference type="ARBA" id="ARBA00022448"/>
    </source>
</evidence>
<evidence type="ECO:0000256" key="15">
    <source>
        <dbReference type="RuleBase" id="RU003357"/>
    </source>
</evidence>
<dbReference type="InterPro" id="IPR039426">
    <property type="entry name" value="TonB-dep_rcpt-like"/>
</dbReference>
<accession>A0ABS8Y3Z9</accession>
<reference evidence="18 19" key="1">
    <citation type="submission" date="2021-12" db="EMBL/GenBank/DDBJ databases">
        <title>Genome seq of P8.</title>
        <authorList>
            <person name="Seo T."/>
        </authorList>
    </citation>
    <scope>NUCLEOTIDE SEQUENCE [LARGE SCALE GENOMIC DNA]</scope>
    <source>
        <strain evidence="18 19">P8</strain>
    </source>
</reference>
<dbReference type="Gene3D" id="2.40.170.20">
    <property type="entry name" value="TonB-dependent receptor, beta-barrel domain"/>
    <property type="match status" value="1"/>
</dbReference>
<evidence type="ECO:0000256" key="2">
    <source>
        <dbReference type="ARBA" id="ARBA00009810"/>
    </source>
</evidence>
<evidence type="ECO:0000256" key="4">
    <source>
        <dbReference type="ARBA" id="ARBA00022452"/>
    </source>
</evidence>